<sequence length="422" mass="49093">MDEEQREQLFEYINSDPHLLIFHTLLQGYYTGQGVFTLDQFIKSNYDSVEEIIAEMRDTSDYNSPEDLIWNKLKYIIEGLNMGKIRRVSILDVSGLPELVLEQAMKIESPTKDDTEYFASVINDIYDLKKLNDEQVEKVLKRKGARDYFMSPARHRVNLETNAIASKHIGYLSSLAPSRIEIELTFIDYVAKEVHQEIEDYIISFSMDSFLEKVPTYRPKRYYFSKQLENFFGYISKLPVIDGVINIPFSALNEQGFEVVKILSYLETERRAKVSNWLDTEFWNVKFHITPITLASLLGQENKPHNKVTDQKLKLNLSFSPKTGTMQIKDQDGKEYKIKVQGQVQKEVIRVIFLNPENIYEEWSLYDISELLGGSDDVNETAVKNAIYQFNRKVKLEIPQVENLFNLTKHSAQLNPKYVSKN</sequence>
<evidence type="ECO:0000313" key="2">
    <source>
        <dbReference type="Proteomes" id="UP000177167"/>
    </source>
</evidence>
<name>A0A1F8F8V8_9BACT</name>
<comment type="caution">
    <text evidence="1">The sequence shown here is derived from an EMBL/GenBank/DDBJ whole genome shotgun (WGS) entry which is preliminary data.</text>
</comment>
<reference evidence="1 2" key="1">
    <citation type="journal article" date="2016" name="Nat. Commun.">
        <title>Thousands of microbial genomes shed light on interconnected biogeochemical processes in an aquifer system.</title>
        <authorList>
            <person name="Anantharaman K."/>
            <person name="Brown C.T."/>
            <person name="Hug L.A."/>
            <person name="Sharon I."/>
            <person name="Castelle C.J."/>
            <person name="Probst A.J."/>
            <person name="Thomas B.C."/>
            <person name="Singh A."/>
            <person name="Wilkins M.J."/>
            <person name="Karaoz U."/>
            <person name="Brodie E.L."/>
            <person name="Williams K.H."/>
            <person name="Hubbard S.S."/>
            <person name="Banfield J.F."/>
        </authorList>
    </citation>
    <scope>NUCLEOTIDE SEQUENCE [LARGE SCALE GENOMIC DNA]</scope>
</reference>
<accession>A0A1F8F8V8</accession>
<dbReference type="Proteomes" id="UP000177167">
    <property type="component" value="Unassembled WGS sequence"/>
</dbReference>
<organism evidence="1 2">
    <name type="scientific">Candidatus Yanofskybacteria bacterium RIFCSPHIGHO2_02_FULL_41_11</name>
    <dbReference type="NCBI Taxonomy" id="1802675"/>
    <lineage>
        <taxon>Bacteria</taxon>
        <taxon>Candidatus Yanofskyibacteriota</taxon>
    </lineage>
</organism>
<gene>
    <name evidence="1" type="ORF">A3J46_02380</name>
</gene>
<protein>
    <submittedName>
        <fullName evidence="1">Uncharacterized protein</fullName>
    </submittedName>
</protein>
<dbReference type="EMBL" id="MGJP01000032">
    <property type="protein sequence ID" value="OGN09583.1"/>
    <property type="molecule type" value="Genomic_DNA"/>
</dbReference>
<evidence type="ECO:0000313" key="1">
    <source>
        <dbReference type="EMBL" id="OGN09583.1"/>
    </source>
</evidence>
<proteinExistence type="predicted"/>
<dbReference type="AlphaFoldDB" id="A0A1F8F8V8"/>